<evidence type="ECO:0000313" key="3">
    <source>
        <dbReference type="Proteomes" id="UP001153954"/>
    </source>
</evidence>
<keyword evidence="3" id="KW-1185">Reference proteome</keyword>
<feature type="region of interest" description="Disordered" evidence="1">
    <location>
        <begin position="1914"/>
        <end position="1933"/>
    </location>
</feature>
<reference evidence="2" key="1">
    <citation type="submission" date="2022-03" db="EMBL/GenBank/DDBJ databases">
        <authorList>
            <person name="Tunstrom K."/>
        </authorList>
    </citation>
    <scope>NUCLEOTIDE SEQUENCE</scope>
</reference>
<protein>
    <submittedName>
        <fullName evidence="2">Uncharacterized protein</fullName>
    </submittedName>
</protein>
<gene>
    <name evidence="2" type="ORF">EEDITHA_LOCUS276</name>
</gene>
<sequence length="1952" mass="212679">MCACALRTVVRRGARGHVREALAGGAALVRREAAACVSYVHICARVRYVRSCGAVRAAMCARRSLVERRWCGARRPRVCRMCIYVRVCATYGRAARCARPCARGARWWSGAGAARGGRVCVVCAYMCACALRTVVRRGARGHVREALAGGAALVRREAAACVSYVHICARVRYVRSCGAVRAAMCARRSLVERRWCGARRPRVCRMCIYVRVCATYGRAARCARPCARGARWWSGAGAARGGRVCVVCAYMCACALRTVVRRGARGHVREALAGGAALVRREAAACVSYVHICARVRYVRSCGAVRAAMCARRSLVERRWCGARRPRVCRMCIYVRVCATYGRAARCARPCARGARWWSGAGAARGGRVCVVCAYMCACALRTVVRRGARGHVREALAGGAALVRREAAACVSYVHICARVRYVRSCGAVRAAMCARRSLVERRWCGARRPRVCRMCIYVRVCATYGRAARCARPCARGARWWSGAGAARGGRVCVVCAYMCACALRTVVRRGARGHVREALAGGAALVRREAAACVSYVHICARVRYVRSCGAVRAAMCARRSLVERRWCGARRPRVCRMCIYVRVCATYGRAARCARPCARGARWWSGAGAARGGRVCVVCAYMCACALRTVVRRGARGHVREALAGGAALVRREAAACVSYVHICARVRYVRSCGAVRAAMCARRSLVERRWCGARRPRVCRMCIYVRVCATYGRAARCARPCARGARWWSGAGAARGGRVCVVCAYMCACALRTVVRRGARGHVREALAGGAALVRREAAACVSYVHICARVRYVRSCGAVRAAMCARRSLVERRCAARGGRVCVVCAYMCACALRTVVRRGARGHVREALAGGAALVRREAAACVSYVHICARVRYVRSCGAVRAAMCARRSLVERRWCGARRPRVCRMCIYVRVCATYGRAARCARPCARGARWWSGAGAARGGRVCVVCAYMCACALRTVVRRGARGHVREALAGGAALVRREAAACVSYVHICARVRYVRSCGAVRAAMCARRSLVERRWCGARRPRVCRMCIYVRVCATYGRAARCARPCARGARWWSGAGAARGGRVCVVCAYMCACALRTVVRRGARGHVREALAGGAALVRREAAACVSYVHICARVRYVRSCGAVRAAMCARRSLVERRWCGARRPRVCRMCIYVRVCATYGRAARCARPCARGARWWSGAGAARGGRVCVVCAYMCACALRTVVRRGARGHVREALAGGAALVRREAAACVSYVHICARVRYVRSCGAVRAAMCARRSLVERRWCGARRPRVCRMCIYVRVCATYGRAARCARPCARGARWWSGAGAARGGRVCVVCAYMCACALRTVVRRGARGHVREALAGGAALVRREAAACVSYVHICARVRYVRSCGAVRAAMCARRSLVERRWCGARRPRVCRMCIYVRVCATYGRAARCARPCARGARWWSGAGAARGGRVCVVCAYMCACALRTVVRRGARGHVREALAGGAALVRREAAACVSYVHICARVRYVRSCGAVRAAMCARRSLVERRWCGARRPRVCRMCIYVRVCATYGRAARCARPCARGARWWSGAGAARGGRVCVVCAYMCACALRTVVRRGARGHVREALAGGAALVRREAAACVSYVHICARVRYVRSCGAVRAAMCARRSLVERRWCGARRPRVCRMCIYVRVCATYGRAARCARPCARGARWWSGAGAARGGRVCVVCAYMCACALRTVVRRGARGHVREALAGGAALVRREAAACVSYVHICARVRYVRSCGAVRAAMCARRSLVERRWCGARRPRVCRMCIYVRVCATYGRAARCARPCARGARWWSGAGAARGGRVCVVCAYMCACALRTVVRRGARGHVREALAGGAALVRREAAACVSYVHICARVRYVRSCGAVRAAMCARRSLVERRWCGARQRARRARAASLQSPPGPEPAPSSGTISTCAIKPLQLSLWHLRLFP</sequence>
<dbReference type="Proteomes" id="UP001153954">
    <property type="component" value="Unassembled WGS sequence"/>
</dbReference>
<name>A0AAU9TC51_EUPED</name>
<comment type="caution">
    <text evidence="2">The sequence shown here is derived from an EMBL/GenBank/DDBJ whole genome shotgun (WGS) entry which is preliminary data.</text>
</comment>
<dbReference type="EMBL" id="CAKOGL010000001">
    <property type="protein sequence ID" value="CAH2083628.1"/>
    <property type="molecule type" value="Genomic_DNA"/>
</dbReference>
<accession>A0AAU9TC51</accession>
<evidence type="ECO:0000313" key="2">
    <source>
        <dbReference type="EMBL" id="CAH2083628.1"/>
    </source>
</evidence>
<evidence type="ECO:0000256" key="1">
    <source>
        <dbReference type="SAM" id="MobiDB-lite"/>
    </source>
</evidence>
<proteinExistence type="predicted"/>
<organism evidence="2 3">
    <name type="scientific">Euphydryas editha</name>
    <name type="common">Edith's checkerspot</name>
    <dbReference type="NCBI Taxonomy" id="104508"/>
    <lineage>
        <taxon>Eukaryota</taxon>
        <taxon>Metazoa</taxon>
        <taxon>Ecdysozoa</taxon>
        <taxon>Arthropoda</taxon>
        <taxon>Hexapoda</taxon>
        <taxon>Insecta</taxon>
        <taxon>Pterygota</taxon>
        <taxon>Neoptera</taxon>
        <taxon>Endopterygota</taxon>
        <taxon>Lepidoptera</taxon>
        <taxon>Glossata</taxon>
        <taxon>Ditrysia</taxon>
        <taxon>Papilionoidea</taxon>
        <taxon>Nymphalidae</taxon>
        <taxon>Nymphalinae</taxon>
        <taxon>Euphydryas</taxon>
    </lineage>
</organism>